<evidence type="ECO:0000313" key="2">
    <source>
        <dbReference type="Proteomes" id="UP000310553"/>
    </source>
</evidence>
<dbReference type="Proteomes" id="UP000310553">
    <property type="component" value="Plasmid pUW386"/>
</dbReference>
<sequence>MVELINNDNERIDWDYWAGKMPRWTAFQAVRLMAALDPNRHADLSFKRKETAGAAKEQATRLERVRHFA</sequence>
<name>A0AA92EGL7_RALSL</name>
<evidence type="ECO:0000313" key="1">
    <source>
        <dbReference type="EMBL" id="QCX51684.1"/>
    </source>
</evidence>
<protein>
    <submittedName>
        <fullName evidence="1">Uncharacterized protein</fullName>
    </submittedName>
</protein>
<accession>A0AA92EGL7</accession>
<dbReference type="EMBL" id="CP039340">
    <property type="protein sequence ID" value="QCX51684.1"/>
    <property type="molecule type" value="Genomic_DNA"/>
</dbReference>
<geneLocation type="plasmid" evidence="2">
    <name>puw386</name>
</geneLocation>
<organism evidence="1 2">
    <name type="scientific">Ralstonia solanacearum</name>
    <name type="common">Pseudomonas solanacearum</name>
    <dbReference type="NCBI Taxonomy" id="305"/>
    <lineage>
        <taxon>Bacteria</taxon>
        <taxon>Pseudomonadati</taxon>
        <taxon>Pseudomonadota</taxon>
        <taxon>Betaproteobacteria</taxon>
        <taxon>Burkholderiales</taxon>
        <taxon>Burkholderiaceae</taxon>
        <taxon>Ralstonia</taxon>
        <taxon>Ralstonia solanacearum species complex</taxon>
    </lineage>
</organism>
<proteinExistence type="predicted"/>
<keyword evidence="1" id="KW-0614">Plasmid</keyword>
<reference evidence="1 2" key="1">
    <citation type="submission" date="2019-04" db="EMBL/GenBank/DDBJ databases">
        <title>Complete Genome of UW386 and Higher Quality Genome of UW700.</title>
        <authorList>
            <person name="Jacobs J."/>
            <person name="Perez A."/>
            <person name="Steidl O."/>
            <person name="Allen C."/>
        </authorList>
    </citation>
    <scope>NUCLEOTIDE SEQUENCE [LARGE SCALE GENOMIC DNA]</scope>
    <source>
        <strain evidence="1 2">UW386</strain>
        <plasmid evidence="2">puw386</plasmid>
    </source>
</reference>
<gene>
    <name evidence="1" type="ORF">E7Z57_21960</name>
</gene>
<dbReference type="AlphaFoldDB" id="A0AA92EGL7"/>